<dbReference type="EMBL" id="OZ019894">
    <property type="protein sequence ID" value="CAK9216715.1"/>
    <property type="molecule type" value="Genomic_DNA"/>
</dbReference>
<evidence type="ECO:0000313" key="10">
    <source>
        <dbReference type="Proteomes" id="UP001497512"/>
    </source>
</evidence>
<feature type="region of interest" description="Disordered" evidence="8">
    <location>
        <begin position="156"/>
        <end position="184"/>
    </location>
</feature>
<keyword evidence="5" id="KW-0687">Ribonucleoprotein</keyword>
<keyword evidence="10" id="KW-1185">Reference proteome</keyword>
<dbReference type="Proteomes" id="UP001497512">
    <property type="component" value="Chromosome 2"/>
</dbReference>
<evidence type="ECO:0000256" key="6">
    <source>
        <dbReference type="ARBA" id="ARBA00035137"/>
    </source>
</evidence>
<keyword evidence="3" id="KW-0689">Ribosomal protein</keyword>
<protein>
    <recommendedName>
        <fullName evidence="6">Small ribosomal subunit protein mS23</fullName>
    </recommendedName>
</protein>
<organism evidence="9 10">
    <name type="scientific">Sphagnum troendelagicum</name>
    <dbReference type="NCBI Taxonomy" id="128251"/>
    <lineage>
        <taxon>Eukaryota</taxon>
        <taxon>Viridiplantae</taxon>
        <taxon>Streptophyta</taxon>
        <taxon>Embryophyta</taxon>
        <taxon>Bryophyta</taxon>
        <taxon>Sphagnophytina</taxon>
        <taxon>Sphagnopsida</taxon>
        <taxon>Sphagnales</taxon>
        <taxon>Sphagnaceae</taxon>
        <taxon>Sphagnum</taxon>
    </lineage>
</organism>
<gene>
    <name evidence="9" type="ORF">CSSPTR1EN2_LOCUS13609</name>
</gene>
<dbReference type="InterPro" id="IPR059242">
    <property type="entry name" value="mS23_dom"/>
</dbReference>
<name>A0ABP0UB07_9BRYO</name>
<dbReference type="CDD" id="cd23701">
    <property type="entry name" value="At1g26750"/>
    <property type="match status" value="1"/>
</dbReference>
<evidence type="ECO:0000313" key="9">
    <source>
        <dbReference type="EMBL" id="CAK9216715.1"/>
    </source>
</evidence>
<evidence type="ECO:0000256" key="8">
    <source>
        <dbReference type="SAM" id="MobiDB-lite"/>
    </source>
</evidence>
<reference evidence="9" key="1">
    <citation type="submission" date="2024-02" db="EMBL/GenBank/DDBJ databases">
        <authorList>
            <consortium name="ELIXIR-Norway"/>
            <consortium name="Elixir Norway"/>
        </authorList>
    </citation>
    <scope>NUCLEOTIDE SEQUENCE</scope>
</reference>
<evidence type="ECO:0000256" key="7">
    <source>
        <dbReference type="SAM" id="Coils"/>
    </source>
</evidence>
<sequence>MSFMKGDLLSKARKLMKGGIMARPRWLDAVIRVPPLPKKTRCRRAPNIKLPEDRLVESYYARHPEAKFIPFEINSFDPPPARKFAWRQLELMEQGYFRDQARDIVEAEFEAAEKAELEALKAERRRAIWEGREPPPLKLTKTEEVQREEWENIIHGLNELGSQGRKAGDKLPGSDPPRKVSAFS</sequence>
<keyword evidence="4" id="KW-0496">Mitochondrion</keyword>
<comment type="subcellular location">
    <subcellularLocation>
        <location evidence="1">Mitochondrion</location>
    </subcellularLocation>
</comment>
<evidence type="ECO:0000256" key="2">
    <source>
        <dbReference type="ARBA" id="ARBA00009864"/>
    </source>
</evidence>
<accession>A0ABP0UB07</accession>
<evidence type="ECO:0000256" key="1">
    <source>
        <dbReference type="ARBA" id="ARBA00004173"/>
    </source>
</evidence>
<dbReference type="PANTHER" id="PTHR35693">
    <property type="entry name" value="EXPRESSED PROTEIN"/>
    <property type="match status" value="1"/>
</dbReference>
<evidence type="ECO:0000256" key="3">
    <source>
        <dbReference type="ARBA" id="ARBA00022980"/>
    </source>
</evidence>
<dbReference type="PANTHER" id="PTHR35693:SF1">
    <property type="entry name" value="EXPRESSED PROTEIN"/>
    <property type="match status" value="1"/>
</dbReference>
<proteinExistence type="inferred from homology"/>
<keyword evidence="7" id="KW-0175">Coiled coil</keyword>
<evidence type="ECO:0000256" key="4">
    <source>
        <dbReference type="ARBA" id="ARBA00023128"/>
    </source>
</evidence>
<comment type="similarity">
    <text evidence="2">Belongs to the mitochondrion-specific ribosomal protein mS23 family.</text>
</comment>
<feature type="coiled-coil region" evidence="7">
    <location>
        <begin position="105"/>
        <end position="132"/>
    </location>
</feature>
<evidence type="ECO:0000256" key="5">
    <source>
        <dbReference type="ARBA" id="ARBA00023274"/>
    </source>
</evidence>